<keyword evidence="1" id="KW-0560">Oxidoreductase</keyword>
<dbReference type="GO" id="GO:0016491">
    <property type="term" value="F:oxidoreductase activity"/>
    <property type="evidence" value="ECO:0007669"/>
    <property type="project" value="UniProtKB-KW"/>
</dbReference>
<dbReference type="PANTHER" id="PTHR42947:SF1">
    <property type="entry name" value="COB--COM HETERODISULFIDE REDUCTASE SUBUNIT B 1"/>
    <property type="match status" value="1"/>
</dbReference>
<feature type="non-terminal residue" evidence="3">
    <location>
        <position position="1"/>
    </location>
</feature>
<gene>
    <name evidence="3" type="ORF">S01H1_62050</name>
</gene>
<name>X0YQD2_9ZZZZ</name>
<accession>X0YQD2</accession>
<dbReference type="InterPro" id="IPR051278">
    <property type="entry name" value="HdrB/HdrD_reductase"/>
</dbReference>
<evidence type="ECO:0000259" key="2">
    <source>
        <dbReference type="Pfam" id="PF02754"/>
    </source>
</evidence>
<reference evidence="3" key="1">
    <citation type="journal article" date="2014" name="Front. Microbiol.">
        <title>High frequency of phylogenetically diverse reductive dehalogenase-homologous genes in deep subseafloor sedimentary metagenomes.</title>
        <authorList>
            <person name="Kawai M."/>
            <person name="Futagami T."/>
            <person name="Toyoda A."/>
            <person name="Takaki Y."/>
            <person name="Nishi S."/>
            <person name="Hori S."/>
            <person name="Arai W."/>
            <person name="Tsubouchi T."/>
            <person name="Morono Y."/>
            <person name="Uchiyama I."/>
            <person name="Ito T."/>
            <person name="Fujiyama A."/>
            <person name="Inagaki F."/>
            <person name="Takami H."/>
        </authorList>
    </citation>
    <scope>NUCLEOTIDE SEQUENCE</scope>
    <source>
        <strain evidence="3">Expedition CK06-06</strain>
    </source>
</reference>
<dbReference type="Gene3D" id="3.40.50.11810">
    <property type="match status" value="1"/>
</dbReference>
<feature type="domain" description="Cysteine-rich" evidence="2">
    <location>
        <begin position="38"/>
        <end position="126"/>
    </location>
</feature>
<sequence length="181" mass="20519">EYEGDVQVLHLLELLRDEIKFENIAKKVVKPLLNLKIANYYGCLLVRPKEIGLDDVENPTVLENLMTALGAGAIDFPYKTECCASYQTVDKPKNVADRTYHILTSAQSQGAELVSVSCPLCAFNLDYRQKETVQKYPEFKNIPILYFTQVMALALGCPEKDLRLDLHYIDPKPILREKGLL</sequence>
<dbReference type="PANTHER" id="PTHR42947">
    <property type="entry name" value="COB--COM HETERODISULFIDE REDUCTASE SUBUNIT B 1"/>
    <property type="match status" value="1"/>
</dbReference>
<organism evidence="3">
    <name type="scientific">marine sediment metagenome</name>
    <dbReference type="NCBI Taxonomy" id="412755"/>
    <lineage>
        <taxon>unclassified sequences</taxon>
        <taxon>metagenomes</taxon>
        <taxon>ecological metagenomes</taxon>
    </lineage>
</organism>
<dbReference type="InterPro" id="IPR004017">
    <property type="entry name" value="Cys_rich_dom"/>
</dbReference>
<dbReference type="Pfam" id="PF02754">
    <property type="entry name" value="CCG"/>
    <property type="match status" value="1"/>
</dbReference>
<comment type="caution">
    <text evidence="3">The sequence shown here is derived from an EMBL/GenBank/DDBJ whole genome shotgun (WGS) entry which is preliminary data.</text>
</comment>
<protein>
    <recommendedName>
        <fullName evidence="2">Cysteine-rich domain-containing protein</fullName>
    </recommendedName>
</protein>
<evidence type="ECO:0000313" key="3">
    <source>
        <dbReference type="EMBL" id="GAG38936.1"/>
    </source>
</evidence>
<dbReference type="EMBL" id="BARS01040732">
    <property type="protein sequence ID" value="GAG38936.1"/>
    <property type="molecule type" value="Genomic_DNA"/>
</dbReference>
<dbReference type="AlphaFoldDB" id="X0YQD2"/>
<proteinExistence type="predicted"/>
<evidence type="ECO:0000256" key="1">
    <source>
        <dbReference type="ARBA" id="ARBA00023002"/>
    </source>
</evidence>